<feature type="chain" id="PRO_5011682100" evidence="7">
    <location>
        <begin position="31"/>
        <end position="218"/>
    </location>
</feature>
<dbReference type="AlphaFoldDB" id="A0A1I5EHB1"/>
<dbReference type="Proteomes" id="UP000199236">
    <property type="component" value="Unassembled WGS sequence"/>
</dbReference>
<evidence type="ECO:0000256" key="6">
    <source>
        <dbReference type="ARBA" id="ARBA00023284"/>
    </source>
</evidence>
<reference evidence="9 10" key="1">
    <citation type="submission" date="2016-10" db="EMBL/GenBank/DDBJ databases">
        <authorList>
            <person name="de Groot N.N."/>
        </authorList>
    </citation>
    <scope>NUCLEOTIDE SEQUENCE [LARGE SCALE GENOMIC DNA]</scope>
    <source>
        <strain evidence="9 10">CGMCC 1.9157</strain>
    </source>
</reference>
<dbReference type="PANTHER" id="PTHR13887:SF14">
    <property type="entry name" value="DISULFIDE BOND FORMATION PROTEIN D"/>
    <property type="match status" value="1"/>
</dbReference>
<dbReference type="CDD" id="cd02972">
    <property type="entry name" value="DsbA_family"/>
    <property type="match status" value="1"/>
</dbReference>
<gene>
    <name evidence="9" type="ORF">SAMN04488056_103181</name>
</gene>
<dbReference type="GO" id="GO:0016491">
    <property type="term" value="F:oxidoreductase activity"/>
    <property type="evidence" value="ECO:0007669"/>
    <property type="project" value="UniProtKB-KW"/>
</dbReference>
<keyword evidence="10" id="KW-1185">Reference proteome</keyword>
<dbReference type="InterPro" id="IPR006311">
    <property type="entry name" value="TAT_signal"/>
</dbReference>
<dbReference type="PROSITE" id="PS51352">
    <property type="entry name" value="THIOREDOXIN_2"/>
    <property type="match status" value="1"/>
</dbReference>
<evidence type="ECO:0000256" key="5">
    <source>
        <dbReference type="ARBA" id="ARBA00023157"/>
    </source>
</evidence>
<dbReference type="STRING" id="655353.SAMN04488056_103181"/>
<evidence type="ECO:0000256" key="7">
    <source>
        <dbReference type="SAM" id="SignalP"/>
    </source>
</evidence>
<organism evidence="9 10">
    <name type="scientific">Cohaesibacter marisflavi</name>
    <dbReference type="NCBI Taxonomy" id="655353"/>
    <lineage>
        <taxon>Bacteria</taxon>
        <taxon>Pseudomonadati</taxon>
        <taxon>Pseudomonadota</taxon>
        <taxon>Alphaproteobacteria</taxon>
        <taxon>Hyphomicrobiales</taxon>
        <taxon>Cohaesibacteraceae</taxon>
    </lineage>
</organism>
<evidence type="ECO:0000313" key="10">
    <source>
        <dbReference type="Proteomes" id="UP000199236"/>
    </source>
</evidence>
<dbReference type="GO" id="GO:0016853">
    <property type="term" value="F:isomerase activity"/>
    <property type="evidence" value="ECO:0007669"/>
    <property type="project" value="UniProtKB-KW"/>
</dbReference>
<keyword evidence="6" id="KW-0676">Redox-active center</keyword>
<evidence type="ECO:0000256" key="2">
    <source>
        <dbReference type="ARBA" id="ARBA00005791"/>
    </source>
</evidence>
<dbReference type="PANTHER" id="PTHR13887">
    <property type="entry name" value="GLUTATHIONE S-TRANSFERASE KAPPA"/>
    <property type="match status" value="1"/>
</dbReference>
<keyword evidence="5" id="KW-1015">Disulfide bond</keyword>
<keyword evidence="9" id="KW-0413">Isomerase</keyword>
<name>A0A1I5EHB1_9HYPH</name>
<comment type="function">
    <text evidence="1">May be required for disulfide bond formation in some proteins.</text>
</comment>
<dbReference type="SUPFAM" id="SSF52833">
    <property type="entry name" value="Thioredoxin-like"/>
    <property type="match status" value="1"/>
</dbReference>
<dbReference type="InterPro" id="IPR012336">
    <property type="entry name" value="Thioredoxin-like_fold"/>
</dbReference>
<keyword evidence="3 7" id="KW-0732">Signal</keyword>
<sequence>MALNRRKFLITGAKATAGFVALAGLPLAMAAPAAAETYPLEEMLKKTGDLEDIAVGQEDAPITIIEYFSMTCSHCAHFHGTTYKYLKEKYIDTGKMRFILREFPLDPLATAGAMLARRTPGGKATAMIDLLLSQQRNWAFTDDPVGNLQRFAKLAGFSQESFEKAVSDDKLLDDIEAVRERGQKEFGINSTPTFFVNGEKHIGALSSDEFDKILEPLL</sequence>
<protein>
    <submittedName>
        <fullName evidence="9">Protein-disulfide isomerase</fullName>
    </submittedName>
</protein>
<proteinExistence type="inferred from homology"/>
<accession>A0A1I5EHB1</accession>
<dbReference type="PROSITE" id="PS51318">
    <property type="entry name" value="TAT"/>
    <property type="match status" value="1"/>
</dbReference>
<comment type="similarity">
    <text evidence="2">Belongs to the thioredoxin family. DsbA subfamily.</text>
</comment>
<evidence type="ECO:0000256" key="4">
    <source>
        <dbReference type="ARBA" id="ARBA00023002"/>
    </source>
</evidence>
<dbReference type="InterPro" id="IPR036249">
    <property type="entry name" value="Thioredoxin-like_sf"/>
</dbReference>
<evidence type="ECO:0000259" key="8">
    <source>
        <dbReference type="PROSITE" id="PS51352"/>
    </source>
</evidence>
<dbReference type="Pfam" id="PF13462">
    <property type="entry name" value="Thioredoxin_4"/>
    <property type="match status" value="1"/>
</dbReference>
<evidence type="ECO:0000256" key="1">
    <source>
        <dbReference type="ARBA" id="ARBA00003565"/>
    </source>
</evidence>
<dbReference type="OrthoDB" id="8478320at2"/>
<keyword evidence="4" id="KW-0560">Oxidoreductase</keyword>
<dbReference type="EMBL" id="FOVR01000003">
    <property type="protein sequence ID" value="SFO10780.1"/>
    <property type="molecule type" value="Genomic_DNA"/>
</dbReference>
<dbReference type="InterPro" id="IPR013766">
    <property type="entry name" value="Thioredoxin_domain"/>
</dbReference>
<evidence type="ECO:0000313" key="9">
    <source>
        <dbReference type="EMBL" id="SFO10780.1"/>
    </source>
</evidence>
<dbReference type="Gene3D" id="3.40.30.10">
    <property type="entry name" value="Glutaredoxin"/>
    <property type="match status" value="1"/>
</dbReference>
<dbReference type="RefSeq" id="WP_090070766.1">
    <property type="nucleotide sequence ID" value="NZ_FOVR01000003.1"/>
</dbReference>
<feature type="domain" description="Thioredoxin" evidence="8">
    <location>
        <begin position="29"/>
        <end position="218"/>
    </location>
</feature>
<evidence type="ECO:0000256" key="3">
    <source>
        <dbReference type="ARBA" id="ARBA00022729"/>
    </source>
</evidence>
<feature type="signal peptide" evidence="7">
    <location>
        <begin position="1"/>
        <end position="30"/>
    </location>
</feature>